<dbReference type="SUPFAM" id="SSF53383">
    <property type="entry name" value="PLP-dependent transferases"/>
    <property type="match status" value="1"/>
</dbReference>
<evidence type="ECO:0000313" key="1">
    <source>
        <dbReference type="EMBL" id="PXX10673.1"/>
    </source>
</evidence>
<reference evidence="1 2" key="1">
    <citation type="submission" date="2018-05" db="EMBL/GenBank/DDBJ databases">
        <title>Genomic Encyclopedia of Type Strains, Phase IV (KMG-V): Genome sequencing to study the core and pangenomes of soil and plant-associated prokaryotes.</title>
        <authorList>
            <person name="Whitman W."/>
        </authorList>
    </citation>
    <scope>NUCLEOTIDE SEQUENCE [LARGE SCALE GENOMIC DNA]</scope>
    <source>
        <strain evidence="1 2">SIr-6563</strain>
    </source>
</reference>
<comment type="caution">
    <text evidence="1">The sequence shown here is derived from an EMBL/GenBank/DDBJ whole genome shotgun (WGS) entry which is preliminary data.</text>
</comment>
<name>A0ABX5MKU3_9BURK</name>
<protein>
    <submittedName>
        <fullName evidence="1">Serine hydroxymethyltransferase</fullName>
    </submittedName>
</protein>
<evidence type="ECO:0000313" key="2">
    <source>
        <dbReference type="Proteomes" id="UP000247515"/>
    </source>
</evidence>
<dbReference type="EMBL" id="QJJV01000021">
    <property type="protein sequence ID" value="PXX10673.1"/>
    <property type="molecule type" value="Genomic_DNA"/>
</dbReference>
<proteinExistence type="predicted"/>
<organism evidence="1 2">
    <name type="scientific">Paraburkholderia tropica</name>
    <dbReference type="NCBI Taxonomy" id="92647"/>
    <lineage>
        <taxon>Bacteria</taxon>
        <taxon>Pseudomonadati</taxon>
        <taxon>Pseudomonadota</taxon>
        <taxon>Betaproteobacteria</taxon>
        <taxon>Burkholderiales</taxon>
        <taxon>Burkholderiaceae</taxon>
        <taxon>Paraburkholderia</taxon>
    </lineage>
</organism>
<dbReference type="InterPro" id="IPR015424">
    <property type="entry name" value="PyrdxlP-dep_Trfase"/>
</dbReference>
<dbReference type="Proteomes" id="UP000247515">
    <property type="component" value="Unassembled WGS sequence"/>
</dbReference>
<sequence>MFDRAESTIANVDPELFAAIELENRRQEEHIELIASENY</sequence>
<feature type="non-terminal residue" evidence="1">
    <location>
        <position position="39"/>
    </location>
</feature>
<keyword evidence="2" id="KW-1185">Reference proteome</keyword>
<gene>
    <name evidence="1" type="ORF">C7400_121152</name>
</gene>
<accession>A0ABX5MKU3</accession>